<dbReference type="Proteomes" id="UP001497535">
    <property type="component" value="Unassembled WGS sequence"/>
</dbReference>
<proteinExistence type="predicted"/>
<keyword evidence="2" id="KW-1185">Reference proteome</keyword>
<name>A0ACB1ABG4_MELEN</name>
<evidence type="ECO:0000313" key="2">
    <source>
        <dbReference type="Proteomes" id="UP001497535"/>
    </source>
</evidence>
<comment type="caution">
    <text evidence="1">The sequence shown here is derived from an EMBL/GenBank/DDBJ whole genome shotgun (WGS) entry which is preliminary data.</text>
</comment>
<evidence type="ECO:0000313" key="1">
    <source>
        <dbReference type="EMBL" id="CAK5087488.1"/>
    </source>
</evidence>
<sequence>MYYFLHFNLYIFKYLTMLTTSLAFCWSLSIFGCHACIDRKFCKVIICFVMLES</sequence>
<accession>A0ACB1ABG4</accession>
<dbReference type="EMBL" id="CAVMJV010000066">
    <property type="protein sequence ID" value="CAK5087488.1"/>
    <property type="molecule type" value="Genomic_DNA"/>
</dbReference>
<protein>
    <submittedName>
        <fullName evidence="1">Uncharacterized protein</fullName>
    </submittedName>
</protein>
<gene>
    <name evidence="1" type="ORF">MENTE1834_LOCUS35076</name>
</gene>
<organism evidence="1 2">
    <name type="scientific">Meloidogyne enterolobii</name>
    <name type="common">Root-knot nematode worm</name>
    <name type="synonym">Meloidogyne mayaguensis</name>
    <dbReference type="NCBI Taxonomy" id="390850"/>
    <lineage>
        <taxon>Eukaryota</taxon>
        <taxon>Metazoa</taxon>
        <taxon>Ecdysozoa</taxon>
        <taxon>Nematoda</taxon>
        <taxon>Chromadorea</taxon>
        <taxon>Rhabditida</taxon>
        <taxon>Tylenchina</taxon>
        <taxon>Tylenchomorpha</taxon>
        <taxon>Tylenchoidea</taxon>
        <taxon>Meloidogynidae</taxon>
        <taxon>Meloidogyninae</taxon>
        <taxon>Meloidogyne</taxon>
    </lineage>
</organism>
<reference evidence="1" key="1">
    <citation type="submission" date="2023-11" db="EMBL/GenBank/DDBJ databases">
        <authorList>
            <person name="Poullet M."/>
        </authorList>
    </citation>
    <scope>NUCLEOTIDE SEQUENCE</scope>
    <source>
        <strain evidence="1">E1834</strain>
    </source>
</reference>